<gene>
    <name evidence="3" type="ORF">ABS642_02745</name>
</gene>
<dbReference type="GO" id="GO:0008168">
    <property type="term" value="F:methyltransferase activity"/>
    <property type="evidence" value="ECO:0007669"/>
    <property type="project" value="UniProtKB-KW"/>
</dbReference>
<evidence type="ECO:0000259" key="2">
    <source>
        <dbReference type="Pfam" id="PF13649"/>
    </source>
</evidence>
<organism evidence="3">
    <name type="scientific">Microbacterium sp. A8/3-1</name>
    <dbReference type="NCBI Taxonomy" id="3160749"/>
    <lineage>
        <taxon>Bacteria</taxon>
        <taxon>Bacillati</taxon>
        <taxon>Actinomycetota</taxon>
        <taxon>Actinomycetes</taxon>
        <taxon>Micrococcales</taxon>
        <taxon>Microbacteriaceae</taxon>
        <taxon>Microbacterium</taxon>
    </lineage>
</organism>
<keyword evidence="3" id="KW-0489">Methyltransferase</keyword>
<accession>A0AAU7VXL6</accession>
<dbReference type="EMBL" id="CP158357">
    <property type="protein sequence ID" value="XBX79028.1"/>
    <property type="molecule type" value="Genomic_DNA"/>
</dbReference>
<evidence type="ECO:0000313" key="3">
    <source>
        <dbReference type="EMBL" id="XBX79028.1"/>
    </source>
</evidence>
<dbReference type="EC" id="2.1.1.-" evidence="3"/>
<dbReference type="InterPro" id="IPR029063">
    <property type="entry name" value="SAM-dependent_MTases_sf"/>
</dbReference>
<reference evidence="3" key="1">
    <citation type="submission" date="2024-06" db="EMBL/GenBank/DDBJ databases">
        <title>Draft genome sequence of Microbacterium sp. strain A8/3-1, isolated from Oxytropis tragacanthoides Fisch. ex DC. Root nodules in the Altai region of Russia.</title>
        <authorList>
            <person name="Sazanova A."/>
            <person name="Guro P."/>
            <person name="Kuznetsova I."/>
            <person name="Belimov A."/>
            <person name="Safronova V."/>
        </authorList>
    </citation>
    <scope>NUCLEOTIDE SEQUENCE</scope>
    <source>
        <strain evidence="3">A8/3-1</strain>
    </source>
</reference>
<feature type="domain" description="Methyltransferase" evidence="2">
    <location>
        <begin position="54"/>
        <end position="147"/>
    </location>
</feature>
<proteinExistence type="predicted"/>
<dbReference type="AlphaFoldDB" id="A0AAU7VXL6"/>
<dbReference type="CDD" id="cd02440">
    <property type="entry name" value="AdoMet_MTases"/>
    <property type="match status" value="1"/>
</dbReference>
<evidence type="ECO:0000256" key="1">
    <source>
        <dbReference type="ARBA" id="ARBA00022679"/>
    </source>
</evidence>
<dbReference type="PANTHER" id="PTHR43861">
    <property type="entry name" value="TRANS-ACONITATE 2-METHYLTRANSFERASE-RELATED"/>
    <property type="match status" value="1"/>
</dbReference>
<dbReference type="Pfam" id="PF13649">
    <property type="entry name" value="Methyltransf_25"/>
    <property type="match status" value="1"/>
</dbReference>
<name>A0AAU7VXL6_9MICO</name>
<dbReference type="InterPro" id="IPR041698">
    <property type="entry name" value="Methyltransf_25"/>
</dbReference>
<dbReference type="GO" id="GO:0032259">
    <property type="term" value="P:methylation"/>
    <property type="evidence" value="ECO:0007669"/>
    <property type="project" value="UniProtKB-KW"/>
</dbReference>
<keyword evidence="1 3" id="KW-0808">Transferase</keyword>
<dbReference type="RefSeq" id="WP_350352166.1">
    <property type="nucleotide sequence ID" value="NZ_CP158357.1"/>
</dbReference>
<protein>
    <submittedName>
        <fullName evidence="3">Class I SAM-dependent methyltransferase</fullName>
        <ecNumber evidence="3">2.1.1.-</ecNumber>
    </submittedName>
</protein>
<dbReference type="Gene3D" id="3.40.50.150">
    <property type="entry name" value="Vaccinia Virus protein VP39"/>
    <property type="match status" value="1"/>
</dbReference>
<sequence>MSDAGHSVDPVTDPAEFWEARYRSTRGEHGRVWSGQVNAAVEREVAGLTPGTALDLGCGEGGDALWLAANGWTVTAIDISAAALDVGRAEAQRAGLADRIHWVRGDLSTWEPTSAFDLVTSAFLHSPVELPRDEVLRRAASAVAPGGRLLVVGHGAAPPGSKLNHHDHDGPPLPTTDEVLESLALTDEWITETRAMVERSAIWRDGSTVTLVDAVLRVRRSGPRA</sequence>
<dbReference type="SUPFAM" id="SSF53335">
    <property type="entry name" value="S-adenosyl-L-methionine-dependent methyltransferases"/>
    <property type="match status" value="1"/>
</dbReference>